<accession>A0ABR1EVW9</accession>
<sequence>MRKTDIVVNCAMDSHVPDGLLERMRTRESSKIQIREGVARSGVNRVDIGVQPHYSHQVDRLTPDPHIHGLYTERDRSLYDFPNRVTVPYTRLVQRVFCREMEHLNPL</sequence>
<protein>
    <submittedName>
        <fullName evidence="1">Uncharacterized protein</fullName>
    </submittedName>
</protein>
<keyword evidence="2" id="KW-1185">Reference proteome</keyword>
<dbReference type="Proteomes" id="UP001303046">
    <property type="component" value="Unassembled WGS sequence"/>
</dbReference>
<comment type="caution">
    <text evidence="1">The sequence shown here is derived from an EMBL/GenBank/DDBJ whole genome shotgun (WGS) entry which is preliminary data.</text>
</comment>
<evidence type="ECO:0000313" key="2">
    <source>
        <dbReference type="Proteomes" id="UP001303046"/>
    </source>
</evidence>
<dbReference type="EMBL" id="JAVFWL010000006">
    <property type="protein sequence ID" value="KAK6766794.1"/>
    <property type="molecule type" value="Genomic_DNA"/>
</dbReference>
<organism evidence="1 2">
    <name type="scientific">Necator americanus</name>
    <name type="common">Human hookworm</name>
    <dbReference type="NCBI Taxonomy" id="51031"/>
    <lineage>
        <taxon>Eukaryota</taxon>
        <taxon>Metazoa</taxon>
        <taxon>Ecdysozoa</taxon>
        <taxon>Nematoda</taxon>
        <taxon>Chromadorea</taxon>
        <taxon>Rhabditida</taxon>
        <taxon>Rhabditina</taxon>
        <taxon>Rhabditomorpha</taxon>
        <taxon>Strongyloidea</taxon>
        <taxon>Ancylostomatidae</taxon>
        <taxon>Bunostominae</taxon>
        <taxon>Necator</taxon>
    </lineage>
</organism>
<gene>
    <name evidence="1" type="primary">Necator_chrX.g26377</name>
    <name evidence="1" type="ORF">RB195_026210</name>
</gene>
<proteinExistence type="predicted"/>
<evidence type="ECO:0000313" key="1">
    <source>
        <dbReference type="EMBL" id="KAK6766794.1"/>
    </source>
</evidence>
<reference evidence="1 2" key="1">
    <citation type="submission" date="2023-08" db="EMBL/GenBank/DDBJ databases">
        <title>A Necator americanus chromosomal reference genome.</title>
        <authorList>
            <person name="Ilik V."/>
            <person name="Petrzelkova K.J."/>
            <person name="Pardy F."/>
            <person name="Fuh T."/>
            <person name="Niatou-Singa F.S."/>
            <person name="Gouil Q."/>
            <person name="Baker L."/>
            <person name="Ritchie M.E."/>
            <person name="Jex A.R."/>
            <person name="Gazzola D."/>
            <person name="Li H."/>
            <person name="Toshio Fujiwara R."/>
            <person name="Zhan B."/>
            <person name="Aroian R.V."/>
            <person name="Pafco B."/>
            <person name="Schwarz E.M."/>
        </authorList>
    </citation>
    <scope>NUCLEOTIDE SEQUENCE [LARGE SCALE GENOMIC DNA]</scope>
    <source>
        <strain evidence="1 2">Aroian</strain>
        <tissue evidence="1">Whole animal</tissue>
    </source>
</reference>
<name>A0ABR1EVW9_NECAM</name>